<evidence type="ECO:0000313" key="1">
    <source>
        <dbReference type="EMBL" id="PON61672.1"/>
    </source>
</evidence>
<protein>
    <submittedName>
        <fullName evidence="1">Cotton fiber protein</fullName>
    </submittedName>
</protein>
<dbReference type="PANTHER" id="PTHR33265">
    <property type="entry name" value="AVR9/CF-9 RAPIDLY ELICITED PROTEIN-RELATED"/>
    <property type="match status" value="1"/>
</dbReference>
<proteinExistence type="predicted"/>
<dbReference type="AlphaFoldDB" id="A0A2P5CKV0"/>
<dbReference type="EMBL" id="JXTB01000119">
    <property type="protein sequence ID" value="PON61672.1"/>
    <property type="molecule type" value="Genomic_DNA"/>
</dbReference>
<evidence type="ECO:0000313" key="2">
    <source>
        <dbReference type="Proteomes" id="UP000237105"/>
    </source>
</evidence>
<keyword evidence="2" id="KW-1185">Reference proteome</keyword>
<dbReference type="PANTHER" id="PTHR33265:SF5">
    <property type="entry name" value="COTTON FIBER PROTEIN"/>
    <property type="match status" value="1"/>
</dbReference>
<organism evidence="1 2">
    <name type="scientific">Parasponia andersonii</name>
    <name type="common">Sponia andersonii</name>
    <dbReference type="NCBI Taxonomy" id="3476"/>
    <lineage>
        <taxon>Eukaryota</taxon>
        <taxon>Viridiplantae</taxon>
        <taxon>Streptophyta</taxon>
        <taxon>Embryophyta</taxon>
        <taxon>Tracheophyta</taxon>
        <taxon>Spermatophyta</taxon>
        <taxon>Magnoliopsida</taxon>
        <taxon>eudicotyledons</taxon>
        <taxon>Gunneridae</taxon>
        <taxon>Pentapetalae</taxon>
        <taxon>rosids</taxon>
        <taxon>fabids</taxon>
        <taxon>Rosales</taxon>
        <taxon>Cannabaceae</taxon>
        <taxon>Parasponia</taxon>
    </lineage>
</organism>
<name>A0A2P5CKV0_PARAD</name>
<dbReference type="OrthoDB" id="1929803at2759"/>
<dbReference type="STRING" id="3476.A0A2P5CKV0"/>
<reference evidence="2" key="1">
    <citation type="submission" date="2016-06" db="EMBL/GenBank/DDBJ databases">
        <title>Parallel loss of symbiosis genes in relatives of nitrogen-fixing non-legume Parasponia.</title>
        <authorList>
            <person name="Van Velzen R."/>
            <person name="Holmer R."/>
            <person name="Bu F."/>
            <person name="Rutten L."/>
            <person name="Van Zeijl A."/>
            <person name="Liu W."/>
            <person name="Santuari L."/>
            <person name="Cao Q."/>
            <person name="Sharma T."/>
            <person name="Shen D."/>
            <person name="Roswanjaya Y."/>
            <person name="Wardhani T."/>
            <person name="Kalhor M.S."/>
            <person name="Jansen J."/>
            <person name="Van den Hoogen J."/>
            <person name="Gungor B."/>
            <person name="Hartog M."/>
            <person name="Hontelez J."/>
            <person name="Verver J."/>
            <person name="Yang W.-C."/>
            <person name="Schijlen E."/>
            <person name="Repin R."/>
            <person name="Schilthuizen M."/>
            <person name="Schranz E."/>
            <person name="Heidstra R."/>
            <person name="Miyata K."/>
            <person name="Fedorova E."/>
            <person name="Kohlen W."/>
            <person name="Bisseling T."/>
            <person name="Smit S."/>
            <person name="Geurts R."/>
        </authorList>
    </citation>
    <scope>NUCLEOTIDE SEQUENCE [LARGE SCALE GENOMIC DNA]</scope>
    <source>
        <strain evidence="2">cv. WU1-14</strain>
    </source>
</reference>
<dbReference type="Pfam" id="PF05553">
    <property type="entry name" value="DUF761"/>
    <property type="match status" value="1"/>
</dbReference>
<dbReference type="Proteomes" id="UP000237105">
    <property type="component" value="Unassembled WGS sequence"/>
</dbReference>
<comment type="caution">
    <text evidence="1">The sequence shown here is derived from an EMBL/GenBank/DDBJ whole genome shotgun (WGS) entry which is preliminary data.</text>
</comment>
<sequence length="185" mass="21900">MPKQNNDVARRAWNTLRLALLWARKGGVFKRRLMTELRLLPKFVKSLGHNTPRRDRIRYYGERQLSFDKTPIFPALKVNGSSSMRYFHIPCLNPPPVDFDYEFCDGQDDDVYGGAYDKRERGRKSFLINGGDCVDQEDDHDDHDYEEENIDTRADEFIAQFYEQIKMQRQISYLQYNETPKRSTC</sequence>
<accession>A0A2P5CKV0</accession>
<gene>
    <name evidence="1" type="ORF">PanWU01x14_143310</name>
</gene>
<dbReference type="InterPro" id="IPR008480">
    <property type="entry name" value="DUF761_pln"/>
</dbReference>